<accession>A0AAN4ZLP7</accession>
<dbReference type="EMBL" id="BTRK01000003">
    <property type="protein sequence ID" value="GMR40723.1"/>
    <property type="molecule type" value="Genomic_DNA"/>
</dbReference>
<comment type="caution">
    <text evidence="1">The sequence shown here is derived from an EMBL/GenBank/DDBJ whole genome shotgun (WGS) entry which is preliminary data.</text>
</comment>
<dbReference type="Gene3D" id="3.10.100.10">
    <property type="entry name" value="Mannose-Binding Protein A, subunit A"/>
    <property type="match status" value="1"/>
</dbReference>
<reference evidence="2" key="1">
    <citation type="submission" date="2022-10" db="EMBL/GenBank/DDBJ databases">
        <title>Genome assembly of Pristionchus species.</title>
        <authorList>
            <person name="Yoshida K."/>
            <person name="Sommer R.J."/>
        </authorList>
    </citation>
    <scope>NUCLEOTIDE SEQUENCE [LARGE SCALE GENOMIC DNA]</scope>
    <source>
        <strain evidence="2">RS5460</strain>
    </source>
</reference>
<dbReference type="AlphaFoldDB" id="A0AAN4ZLP7"/>
<evidence type="ECO:0008006" key="3">
    <source>
        <dbReference type="Google" id="ProtNLM"/>
    </source>
</evidence>
<dbReference type="InterPro" id="IPR016186">
    <property type="entry name" value="C-type_lectin-like/link_sf"/>
</dbReference>
<sequence length="119" mass="13231">QMIFLLLFVAFVDSTRYSFDWTAGDIEYTCTGLNGGGWTRFGSRCVLFSTNFVSWVDAADICKNKYCGSSPLSEQNWLALRQINPTNHIVWTALQSQSPSELVYHGTTTSSVDSCLVGQ</sequence>
<keyword evidence="2" id="KW-1185">Reference proteome</keyword>
<dbReference type="SUPFAM" id="SSF56436">
    <property type="entry name" value="C-type lectin-like"/>
    <property type="match status" value="1"/>
</dbReference>
<feature type="non-terminal residue" evidence="1">
    <location>
        <position position="1"/>
    </location>
</feature>
<organism evidence="1 2">
    <name type="scientific">Pristionchus mayeri</name>
    <dbReference type="NCBI Taxonomy" id="1317129"/>
    <lineage>
        <taxon>Eukaryota</taxon>
        <taxon>Metazoa</taxon>
        <taxon>Ecdysozoa</taxon>
        <taxon>Nematoda</taxon>
        <taxon>Chromadorea</taxon>
        <taxon>Rhabditida</taxon>
        <taxon>Rhabditina</taxon>
        <taxon>Diplogasteromorpha</taxon>
        <taxon>Diplogasteroidea</taxon>
        <taxon>Neodiplogasteridae</taxon>
        <taxon>Pristionchus</taxon>
    </lineage>
</organism>
<dbReference type="InterPro" id="IPR016187">
    <property type="entry name" value="CTDL_fold"/>
</dbReference>
<gene>
    <name evidence="1" type="ORF">PMAYCL1PPCAC_10918</name>
</gene>
<evidence type="ECO:0000313" key="2">
    <source>
        <dbReference type="Proteomes" id="UP001328107"/>
    </source>
</evidence>
<evidence type="ECO:0000313" key="1">
    <source>
        <dbReference type="EMBL" id="GMR40723.1"/>
    </source>
</evidence>
<dbReference type="Proteomes" id="UP001328107">
    <property type="component" value="Unassembled WGS sequence"/>
</dbReference>
<name>A0AAN4ZLP7_9BILA</name>
<protein>
    <recommendedName>
        <fullName evidence="3">C-type lectin</fullName>
    </recommendedName>
</protein>
<proteinExistence type="predicted"/>